<protein>
    <submittedName>
        <fullName evidence="3">Uncharacterized protein</fullName>
    </submittedName>
</protein>
<keyword evidence="2" id="KW-0812">Transmembrane</keyword>
<proteinExistence type="predicted"/>
<feature type="region of interest" description="Disordered" evidence="1">
    <location>
        <begin position="1"/>
        <end position="23"/>
    </location>
</feature>
<evidence type="ECO:0000313" key="3">
    <source>
        <dbReference type="EMBL" id="KAK4196351.1"/>
    </source>
</evidence>
<dbReference type="AlphaFoldDB" id="A0AAN6XB54"/>
<accession>A0AAN6XB54</accession>
<keyword evidence="2" id="KW-1133">Transmembrane helix</keyword>
<comment type="caution">
    <text evidence="3">The sequence shown here is derived from an EMBL/GenBank/DDBJ whole genome shotgun (WGS) entry which is preliminary data.</text>
</comment>
<dbReference type="Proteomes" id="UP001303160">
    <property type="component" value="Unassembled WGS sequence"/>
</dbReference>
<feature type="transmembrane region" description="Helical" evidence="2">
    <location>
        <begin position="28"/>
        <end position="48"/>
    </location>
</feature>
<reference evidence="3" key="2">
    <citation type="submission" date="2023-05" db="EMBL/GenBank/DDBJ databases">
        <authorList>
            <consortium name="Lawrence Berkeley National Laboratory"/>
            <person name="Steindorff A."/>
            <person name="Hensen N."/>
            <person name="Bonometti L."/>
            <person name="Westerberg I."/>
            <person name="Brannstrom I.O."/>
            <person name="Guillou S."/>
            <person name="Cros-Aarteil S."/>
            <person name="Calhoun S."/>
            <person name="Haridas S."/>
            <person name="Kuo A."/>
            <person name="Mondo S."/>
            <person name="Pangilinan J."/>
            <person name="Riley R."/>
            <person name="Labutti K."/>
            <person name="Andreopoulos B."/>
            <person name="Lipzen A."/>
            <person name="Chen C."/>
            <person name="Yanf M."/>
            <person name="Daum C."/>
            <person name="Ng V."/>
            <person name="Clum A."/>
            <person name="Ohm R."/>
            <person name="Martin F."/>
            <person name="Silar P."/>
            <person name="Natvig D."/>
            <person name="Lalanne C."/>
            <person name="Gautier V."/>
            <person name="Ament-Velasquez S.L."/>
            <person name="Kruys A."/>
            <person name="Hutchinson M.I."/>
            <person name="Powell A.J."/>
            <person name="Barry K."/>
            <person name="Miller A.N."/>
            <person name="Grigoriev I.V."/>
            <person name="Debuchy R."/>
            <person name="Gladieux P."/>
            <person name="Thoren M.H."/>
            <person name="Johannesson H."/>
        </authorList>
    </citation>
    <scope>NUCLEOTIDE SEQUENCE</scope>
    <source>
        <strain evidence="3">CBS 315.58</strain>
    </source>
</reference>
<dbReference type="EMBL" id="MU863987">
    <property type="protein sequence ID" value="KAK4196351.1"/>
    <property type="molecule type" value="Genomic_DNA"/>
</dbReference>
<gene>
    <name evidence="3" type="ORF">QBC40DRAFT_351866</name>
</gene>
<keyword evidence="4" id="KW-1185">Reference proteome</keyword>
<sequence>MTTDHGSDPGHQPSTKLLSGDPPLPQEILVASLFTSVLTLTGAGQTFVQRRIERGQRAHLAGISALPRLFGDGGALAHHGGALWRKVHRSPEQSLFPHGFAP</sequence>
<keyword evidence="2" id="KW-0472">Membrane</keyword>
<name>A0AAN6XB54_9PEZI</name>
<reference evidence="3" key="1">
    <citation type="journal article" date="2023" name="Mol. Phylogenet. Evol.">
        <title>Genome-scale phylogeny and comparative genomics of the fungal order Sordariales.</title>
        <authorList>
            <person name="Hensen N."/>
            <person name="Bonometti L."/>
            <person name="Westerberg I."/>
            <person name="Brannstrom I.O."/>
            <person name="Guillou S."/>
            <person name="Cros-Aarteil S."/>
            <person name="Calhoun S."/>
            <person name="Haridas S."/>
            <person name="Kuo A."/>
            <person name="Mondo S."/>
            <person name="Pangilinan J."/>
            <person name="Riley R."/>
            <person name="LaButti K."/>
            <person name="Andreopoulos B."/>
            <person name="Lipzen A."/>
            <person name="Chen C."/>
            <person name="Yan M."/>
            <person name="Daum C."/>
            <person name="Ng V."/>
            <person name="Clum A."/>
            <person name="Steindorff A."/>
            <person name="Ohm R.A."/>
            <person name="Martin F."/>
            <person name="Silar P."/>
            <person name="Natvig D.O."/>
            <person name="Lalanne C."/>
            <person name="Gautier V."/>
            <person name="Ament-Velasquez S.L."/>
            <person name="Kruys A."/>
            <person name="Hutchinson M.I."/>
            <person name="Powell A.J."/>
            <person name="Barry K."/>
            <person name="Miller A.N."/>
            <person name="Grigoriev I.V."/>
            <person name="Debuchy R."/>
            <person name="Gladieux P."/>
            <person name="Hiltunen Thoren M."/>
            <person name="Johannesson H."/>
        </authorList>
    </citation>
    <scope>NUCLEOTIDE SEQUENCE</scope>
    <source>
        <strain evidence="3">CBS 315.58</strain>
    </source>
</reference>
<evidence type="ECO:0000256" key="1">
    <source>
        <dbReference type="SAM" id="MobiDB-lite"/>
    </source>
</evidence>
<evidence type="ECO:0000313" key="4">
    <source>
        <dbReference type="Proteomes" id="UP001303160"/>
    </source>
</evidence>
<organism evidence="3 4">
    <name type="scientific">Triangularia verruculosa</name>
    <dbReference type="NCBI Taxonomy" id="2587418"/>
    <lineage>
        <taxon>Eukaryota</taxon>
        <taxon>Fungi</taxon>
        <taxon>Dikarya</taxon>
        <taxon>Ascomycota</taxon>
        <taxon>Pezizomycotina</taxon>
        <taxon>Sordariomycetes</taxon>
        <taxon>Sordariomycetidae</taxon>
        <taxon>Sordariales</taxon>
        <taxon>Podosporaceae</taxon>
        <taxon>Triangularia</taxon>
    </lineage>
</organism>
<evidence type="ECO:0000256" key="2">
    <source>
        <dbReference type="SAM" id="Phobius"/>
    </source>
</evidence>